<feature type="signal peptide" evidence="1">
    <location>
        <begin position="1"/>
        <end position="22"/>
    </location>
</feature>
<evidence type="ECO:0000313" key="3">
    <source>
        <dbReference type="EnsemblMetazoa" id="CapteP186997"/>
    </source>
</evidence>
<evidence type="ECO:0000313" key="2">
    <source>
        <dbReference type="EMBL" id="ELU10736.1"/>
    </source>
</evidence>
<dbReference type="EnsemblMetazoa" id="CapteT186997">
    <property type="protein sequence ID" value="CapteP186997"/>
    <property type="gene ID" value="CapteG186997"/>
</dbReference>
<dbReference type="SUPFAM" id="SSF56436">
    <property type="entry name" value="C-type lectin-like"/>
    <property type="match status" value="1"/>
</dbReference>
<feature type="chain" id="PRO_5008788663" description="C-type lectin domain-containing protein" evidence="1">
    <location>
        <begin position="23"/>
        <end position="234"/>
    </location>
</feature>
<dbReference type="CDD" id="cd00037">
    <property type="entry name" value="CLECT"/>
    <property type="match status" value="1"/>
</dbReference>
<dbReference type="AlphaFoldDB" id="R7V339"/>
<dbReference type="Gene3D" id="3.10.100.10">
    <property type="entry name" value="Mannose-Binding Protein A, subunit A"/>
    <property type="match status" value="1"/>
</dbReference>
<dbReference type="EMBL" id="KB297235">
    <property type="protein sequence ID" value="ELU10736.1"/>
    <property type="molecule type" value="Genomic_DNA"/>
</dbReference>
<evidence type="ECO:0000256" key="1">
    <source>
        <dbReference type="SAM" id="SignalP"/>
    </source>
</evidence>
<proteinExistence type="predicted"/>
<reference evidence="2 4" key="2">
    <citation type="journal article" date="2013" name="Nature">
        <title>Insights into bilaterian evolution from three spiralian genomes.</title>
        <authorList>
            <person name="Simakov O."/>
            <person name="Marletaz F."/>
            <person name="Cho S.J."/>
            <person name="Edsinger-Gonzales E."/>
            <person name="Havlak P."/>
            <person name="Hellsten U."/>
            <person name="Kuo D.H."/>
            <person name="Larsson T."/>
            <person name="Lv J."/>
            <person name="Arendt D."/>
            <person name="Savage R."/>
            <person name="Osoegawa K."/>
            <person name="de Jong P."/>
            <person name="Grimwood J."/>
            <person name="Chapman J.A."/>
            <person name="Shapiro H."/>
            <person name="Aerts A."/>
            <person name="Otillar R.P."/>
            <person name="Terry A.Y."/>
            <person name="Boore J.L."/>
            <person name="Grigoriev I.V."/>
            <person name="Lindberg D.R."/>
            <person name="Seaver E.C."/>
            <person name="Weisblat D.A."/>
            <person name="Putnam N.H."/>
            <person name="Rokhsar D.S."/>
        </authorList>
    </citation>
    <scope>NUCLEOTIDE SEQUENCE</scope>
    <source>
        <strain evidence="2 4">I ESC-2004</strain>
    </source>
</reference>
<dbReference type="InterPro" id="IPR016187">
    <property type="entry name" value="CTDL_fold"/>
</dbReference>
<name>R7V339_CAPTE</name>
<dbReference type="InterPro" id="IPR016186">
    <property type="entry name" value="C-type_lectin-like/link_sf"/>
</dbReference>
<dbReference type="HOGENOM" id="CLU_1186003_0_0_1"/>
<evidence type="ECO:0000313" key="4">
    <source>
        <dbReference type="Proteomes" id="UP000014760"/>
    </source>
</evidence>
<organism evidence="2">
    <name type="scientific">Capitella teleta</name>
    <name type="common">Polychaete worm</name>
    <dbReference type="NCBI Taxonomy" id="283909"/>
    <lineage>
        <taxon>Eukaryota</taxon>
        <taxon>Metazoa</taxon>
        <taxon>Spiralia</taxon>
        <taxon>Lophotrochozoa</taxon>
        <taxon>Annelida</taxon>
        <taxon>Polychaeta</taxon>
        <taxon>Sedentaria</taxon>
        <taxon>Scolecida</taxon>
        <taxon>Capitellidae</taxon>
        <taxon>Capitella</taxon>
    </lineage>
</organism>
<sequence length="234" mass="26057">MTFVSLAFVLGMLAAGFGITFGDEDRLLTSHAPENVQETTCEKMSPSCVELIRTTISYLDDIDRQINQAKNRILALAIPNRRCIKGFKLSARAKSCYRVLDQDDYKLNWRKARRFCQSLSSKHTIDLITIKTKEDLVDVWVQTQTFGKGLYYFTSGVHMGAAGIVLSALDASPYNSSVFFPTPTVLPAHNAFPPTTAEIPVHNADSCTVVALYTAALLRNKCFEDNSFICEQLN</sequence>
<dbReference type="EMBL" id="AMQN01005955">
    <property type="status" value="NOT_ANNOTATED_CDS"/>
    <property type="molecule type" value="Genomic_DNA"/>
</dbReference>
<protein>
    <recommendedName>
        <fullName evidence="5">C-type lectin domain-containing protein</fullName>
    </recommendedName>
</protein>
<reference evidence="4" key="1">
    <citation type="submission" date="2012-12" db="EMBL/GenBank/DDBJ databases">
        <authorList>
            <person name="Hellsten U."/>
            <person name="Grimwood J."/>
            <person name="Chapman J.A."/>
            <person name="Shapiro H."/>
            <person name="Aerts A."/>
            <person name="Otillar R.P."/>
            <person name="Terry A.Y."/>
            <person name="Boore J.L."/>
            <person name="Simakov O."/>
            <person name="Marletaz F."/>
            <person name="Cho S.-J."/>
            <person name="Edsinger-Gonzales E."/>
            <person name="Havlak P."/>
            <person name="Kuo D.-H."/>
            <person name="Larsson T."/>
            <person name="Lv J."/>
            <person name="Arendt D."/>
            <person name="Savage R."/>
            <person name="Osoegawa K."/>
            <person name="de Jong P."/>
            <person name="Lindberg D.R."/>
            <person name="Seaver E.C."/>
            <person name="Weisblat D.A."/>
            <person name="Putnam N.H."/>
            <person name="Grigoriev I.V."/>
            <person name="Rokhsar D.S."/>
        </authorList>
    </citation>
    <scope>NUCLEOTIDE SEQUENCE</scope>
    <source>
        <strain evidence="4">I ESC-2004</strain>
    </source>
</reference>
<keyword evidence="4" id="KW-1185">Reference proteome</keyword>
<evidence type="ECO:0008006" key="5">
    <source>
        <dbReference type="Google" id="ProtNLM"/>
    </source>
</evidence>
<dbReference type="Proteomes" id="UP000014760">
    <property type="component" value="Unassembled WGS sequence"/>
</dbReference>
<reference evidence="3" key="3">
    <citation type="submission" date="2015-06" db="UniProtKB">
        <authorList>
            <consortium name="EnsemblMetazoa"/>
        </authorList>
    </citation>
    <scope>IDENTIFICATION</scope>
</reference>
<gene>
    <name evidence="2" type="ORF">CAPTEDRAFT_186997</name>
</gene>
<accession>R7V339</accession>
<keyword evidence="1" id="KW-0732">Signal</keyword>